<feature type="compositionally biased region" description="Acidic residues" evidence="1">
    <location>
        <begin position="135"/>
        <end position="145"/>
    </location>
</feature>
<protein>
    <submittedName>
        <fullName evidence="2">Uncharacterized protein</fullName>
    </submittedName>
</protein>
<accession>A0ABT7T6F4</accession>
<sequence length="158" mass="17332">MTGTDVLDHLFTTPARTDADVVALVTGVVGTPLRRQCWVLFLDERALPVPFLLPVSDLPLQPDDHVEDFATLVAEVCVDESATEVVLVWERPGATRLFPVDREWVEACDRAFAERAVRLRAQVVVHAGGARVVEPDEPDEPDDLELSPAVPCPGRSAR</sequence>
<feature type="region of interest" description="Disordered" evidence="1">
    <location>
        <begin position="131"/>
        <end position="158"/>
    </location>
</feature>
<reference evidence="2 3" key="1">
    <citation type="submission" date="2023-06" db="EMBL/GenBank/DDBJ databases">
        <authorList>
            <person name="Feng G."/>
            <person name="Li J."/>
            <person name="Zhu H."/>
        </authorList>
    </citation>
    <scope>NUCLEOTIDE SEQUENCE [LARGE SCALE GENOMIC DNA]</scope>
    <source>
        <strain evidence="2 3">RHCKG23</strain>
    </source>
</reference>
<dbReference type="EMBL" id="JAUCML010000004">
    <property type="protein sequence ID" value="MDM7885155.1"/>
    <property type="molecule type" value="Genomic_DNA"/>
</dbReference>
<organism evidence="2 3">
    <name type="scientific">Curtobacterium citri</name>
    <dbReference type="NCBI Taxonomy" id="3055139"/>
    <lineage>
        <taxon>Bacteria</taxon>
        <taxon>Bacillati</taxon>
        <taxon>Actinomycetota</taxon>
        <taxon>Actinomycetes</taxon>
        <taxon>Micrococcales</taxon>
        <taxon>Microbacteriaceae</taxon>
        <taxon>Curtobacterium</taxon>
    </lineage>
</organism>
<evidence type="ECO:0000256" key="1">
    <source>
        <dbReference type="SAM" id="MobiDB-lite"/>
    </source>
</evidence>
<name>A0ABT7T6F4_9MICO</name>
<dbReference type="RefSeq" id="WP_182046340.1">
    <property type="nucleotide sequence ID" value="NZ_JAUCML010000004.1"/>
</dbReference>
<dbReference type="Proteomes" id="UP001237823">
    <property type="component" value="Unassembled WGS sequence"/>
</dbReference>
<proteinExistence type="predicted"/>
<keyword evidence="3" id="KW-1185">Reference proteome</keyword>
<evidence type="ECO:0000313" key="2">
    <source>
        <dbReference type="EMBL" id="MDM7885155.1"/>
    </source>
</evidence>
<evidence type="ECO:0000313" key="3">
    <source>
        <dbReference type="Proteomes" id="UP001237823"/>
    </source>
</evidence>
<comment type="caution">
    <text evidence="2">The sequence shown here is derived from an EMBL/GenBank/DDBJ whole genome shotgun (WGS) entry which is preliminary data.</text>
</comment>
<gene>
    <name evidence="2" type="ORF">QUG92_08555</name>
</gene>